<dbReference type="RefSeq" id="WP_160935786.1">
    <property type="nucleotide sequence ID" value="NZ_SNVJ01000003.1"/>
</dbReference>
<dbReference type="InterPro" id="IPR008920">
    <property type="entry name" value="TF_FadR/GntR_C"/>
</dbReference>
<dbReference type="PROSITE" id="PS50949">
    <property type="entry name" value="HTH_GNTR"/>
    <property type="match status" value="1"/>
</dbReference>
<keyword evidence="3" id="KW-0804">Transcription</keyword>
<dbReference type="PRINTS" id="PR00035">
    <property type="entry name" value="HTHGNTR"/>
</dbReference>
<evidence type="ECO:0000313" key="7">
    <source>
        <dbReference type="Proteomes" id="UP000460715"/>
    </source>
</evidence>
<evidence type="ECO:0000256" key="2">
    <source>
        <dbReference type="ARBA" id="ARBA00023125"/>
    </source>
</evidence>
<dbReference type="SMART" id="SM00895">
    <property type="entry name" value="FCD"/>
    <property type="match status" value="1"/>
</dbReference>
<dbReference type="OrthoDB" id="9812645at2"/>
<dbReference type="PANTHER" id="PTHR43537:SF5">
    <property type="entry name" value="UXU OPERON TRANSCRIPTIONAL REGULATOR"/>
    <property type="match status" value="1"/>
</dbReference>
<dbReference type="PANTHER" id="PTHR43537">
    <property type="entry name" value="TRANSCRIPTIONAL REGULATOR, GNTR FAMILY"/>
    <property type="match status" value="1"/>
</dbReference>
<proteinExistence type="predicted"/>
<dbReference type="SUPFAM" id="SSF48008">
    <property type="entry name" value="GntR ligand-binding domain-like"/>
    <property type="match status" value="1"/>
</dbReference>
<sequence>MTALPAAPPRERGDAERLRQRLAQDLQSGRWQPGEKLPTERGLGEQYGMARNTVRRALDALAAEGLIERHVGRGTFRTGAAGPAMAAASPAAALDALPGTESFGPAEVVECRLAFEPELVALAVSRASPADLARMEECLRRADAAADLPEFEHWDGALHDAIAVATHNGAALALSRSLARVRLQAEWGALKARGATPARRAALQRQHRAIIAALRQRDRGAARRAMREHILYVQAYMFGEEEGG</sequence>
<keyword evidence="2" id="KW-0238">DNA-binding</keyword>
<comment type="caution">
    <text evidence="6">The sequence shown here is derived from an EMBL/GenBank/DDBJ whole genome shotgun (WGS) entry which is preliminary data.</text>
</comment>
<dbReference type="Gene3D" id="1.10.10.10">
    <property type="entry name" value="Winged helix-like DNA-binding domain superfamily/Winged helix DNA-binding domain"/>
    <property type="match status" value="1"/>
</dbReference>
<evidence type="ECO:0000256" key="3">
    <source>
        <dbReference type="ARBA" id="ARBA00023163"/>
    </source>
</evidence>
<reference evidence="6 7" key="1">
    <citation type="submission" date="2019-03" db="EMBL/GenBank/DDBJ databases">
        <title>Roseomonas sp. a novel Roseomonas species isolated from Sea whip Gorgonian.</title>
        <authorList>
            <person name="Li F."/>
            <person name="Pan X."/>
            <person name="Huang S."/>
            <person name="Li Z."/>
            <person name="Meng B."/>
        </authorList>
    </citation>
    <scope>NUCLEOTIDE SEQUENCE [LARGE SCALE GENOMIC DNA]</scope>
    <source>
        <strain evidence="6 7">M0104</strain>
    </source>
</reference>
<dbReference type="InterPro" id="IPR000524">
    <property type="entry name" value="Tscrpt_reg_HTH_GntR"/>
</dbReference>
<feature type="compositionally biased region" description="Basic and acidic residues" evidence="4">
    <location>
        <begin position="9"/>
        <end position="19"/>
    </location>
</feature>
<dbReference type="EMBL" id="SNVJ01000003">
    <property type="protein sequence ID" value="MXP62669.1"/>
    <property type="molecule type" value="Genomic_DNA"/>
</dbReference>
<feature type="domain" description="HTH gntR-type" evidence="5">
    <location>
        <begin position="12"/>
        <end position="80"/>
    </location>
</feature>
<dbReference type="GO" id="GO:0003700">
    <property type="term" value="F:DNA-binding transcription factor activity"/>
    <property type="evidence" value="ECO:0007669"/>
    <property type="project" value="InterPro"/>
</dbReference>
<evidence type="ECO:0000259" key="5">
    <source>
        <dbReference type="PROSITE" id="PS50949"/>
    </source>
</evidence>
<protein>
    <submittedName>
        <fullName evidence="6">FadR family transcriptional regulator</fullName>
    </submittedName>
</protein>
<dbReference type="Pfam" id="PF00392">
    <property type="entry name" value="GntR"/>
    <property type="match status" value="1"/>
</dbReference>
<dbReference type="InterPro" id="IPR036388">
    <property type="entry name" value="WH-like_DNA-bd_sf"/>
</dbReference>
<evidence type="ECO:0000313" key="6">
    <source>
        <dbReference type="EMBL" id="MXP62669.1"/>
    </source>
</evidence>
<dbReference type="AlphaFoldDB" id="A0A845BGR5"/>
<evidence type="ECO:0000256" key="4">
    <source>
        <dbReference type="SAM" id="MobiDB-lite"/>
    </source>
</evidence>
<organism evidence="6 7">
    <name type="scientific">Teichococcus coralli</name>
    <dbReference type="NCBI Taxonomy" id="2545983"/>
    <lineage>
        <taxon>Bacteria</taxon>
        <taxon>Pseudomonadati</taxon>
        <taxon>Pseudomonadota</taxon>
        <taxon>Alphaproteobacteria</taxon>
        <taxon>Acetobacterales</taxon>
        <taxon>Roseomonadaceae</taxon>
        <taxon>Roseomonas</taxon>
    </lineage>
</organism>
<keyword evidence="7" id="KW-1185">Reference proteome</keyword>
<name>A0A845BGR5_9PROT</name>
<gene>
    <name evidence="6" type="ORF">E0493_04785</name>
</gene>
<evidence type="ECO:0000256" key="1">
    <source>
        <dbReference type="ARBA" id="ARBA00023015"/>
    </source>
</evidence>
<dbReference type="GO" id="GO:0003677">
    <property type="term" value="F:DNA binding"/>
    <property type="evidence" value="ECO:0007669"/>
    <property type="project" value="UniProtKB-KW"/>
</dbReference>
<dbReference type="InterPro" id="IPR011711">
    <property type="entry name" value="GntR_C"/>
</dbReference>
<keyword evidence="1" id="KW-0805">Transcription regulation</keyword>
<dbReference type="CDD" id="cd07377">
    <property type="entry name" value="WHTH_GntR"/>
    <property type="match status" value="1"/>
</dbReference>
<dbReference type="SUPFAM" id="SSF46785">
    <property type="entry name" value="Winged helix' DNA-binding domain"/>
    <property type="match status" value="1"/>
</dbReference>
<dbReference type="Proteomes" id="UP000460715">
    <property type="component" value="Unassembled WGS sequence"/>
</dbReference>
<accession>A0A845BGR5</accession>
<feature type="region of interest" description="Disordered" evidence="4">
    <location>
        <begin position="1"/>
        <end position="42"/>
    </location>
</feature>
<dbReference type="Gene3D" id="1.20.120.530">
    <property type="entry name" value="GntR ligand-binding domain-like"/>
    <property type="match status" value="1"/>
</dbReference>
<dbReference type="SMART" id="SM00345">
    <property type="entry name" value="HTH_GNTR"/>
    <property type="match status" value="1"/>
</dbReference>
<dbReference type="InterPro" id="IPR036390">
    <property type="entry name" value="WH_DNA-bd_sf"/>
</dbReference>
<dbReference type="Pfam" id="PF07729">
    <property type="entry name" value="FCD"/>
    <property type="match status" value="1"/>
</dbReference>